<feature type="region of interest" description="Disordered" evidence="5">
    <location>
        <begin position="125"/>
        <end position="186"/>
    </location>
</feature>
<accession>A0A5C3NIM2</accession>
<dbReference type="InterPro" id="IPR051694">
    <property type="entry name" value="Immunoregulatory_rcpt-like"/>
</dbReference>
<feature type="region of interest" description="Disordered" evidence="5">
    <location>
        <begin position="225"/>
        <end position="341"/>
    </location>
</feature>
<dbReference type="Proteomes" id="UP000305948">
    <property type="component" value="Unassembled WGS sequence"/>
</dbReference>
<reference evidence="7 8" key="1">
    <citation type="journal article" date="2019" name="Nat. Ecol. Evol.">
        <title>Megaphylogeny resolves global patterns of mushroom evolution.</title>
        <authorList>
            <person name="Varga T."/>
            <person name="Krizsan K."/>
            <person name="Foldi C."/>
            <person name="Dima B."/>
            <person name="Sanchez-Garcia M."/>
            <person name="Sanchez-Ramirez S."/>
            <person name="Szollosi G.J."/>
            <person name="Szarkandi J.G."/>
            <person name="Papp V."/>
            <person name="Albert L."/>
            <person name="Andreopoulos W."/>
            <person name="Angelini C."/>
            <person name="Antonin V."/>
            <person name="Barry K.W."/>
            <person name="Bougher N.L."/>
            <person name="Buchanan P."/>
            <person name="Buyck B."/>
            <person name="Bense V."/>
            <person name="Catcheside P."/>
            <person name="Chovatia M."/>
            <person name="Cooper J."/>
            <person name="Damon W."/>
            <person name="Desjardin D."/>
            <person name="Finy P."/>
            <person name="Geml J."/>
            <person name="Haridas S."/>
            <person name="Hughes K."/>
            <person name="Justo A."/>
            <person name="Karasinski D."/>
            <person name="Kautmanova I."/>
            <person name="Kiss B."/>
            <person name="Kocsube S."/>
            <person name="Kotiranta H."/>
            <person name="LaButti K.M."/>
            <person name="Lechner B.E."/>
            <person name="Liimatainen K."/>
            <person name="Lipzen A."/>
            <person name="Lukacs Z."/>
            <person name="Mihaltcheva S."/>
            <person name="Morgado L.N."/>
            <person name="Niskanen T."/>
            <person name="Noordeloos M.E."/>
            <person name="Ohm R.A."/>
            <person name="Ortiz-Santana B."/>
            <person name="Ovrebo C."/>
            <person name="Racz N."/>
            <person name="Riley R."/>
            <person name="Savchenko A."/>
            <person name="Shiryaev A."/>
            <person name="Soop K."/>
            <person name="Spirin V."/>
            <person name="Szebenyi C."/>
            <person name="Tomsovsky M."/>
            <person name="Tulloss R.E."/>
            <person name="Uehling J."/>
            <person name="Grigoriev I.V."/>
            <person name="Vagvolgyi C."/>
            <person name="Papp T."/>
            <person name="Martin F.M."/>
            <person name="Miettinen O."/>
            <person name="Hibbett D.S."/>
            <person name="Nagy L.G."/>
        </authorList>
    </citation>
    <scope>NUCLEOTIDE SEQUENCE [LARGE SCALE GENOMIC DNA]</scope>
    <source>
        <strain evidence="7 8">OMC1185</strain>
    </source>
</reference>
<proteinExistence type="predicted"/>
<evidence type="ECO:0000256" key="5">
    <source>
        <dbReference type="SAM" id="MobiDB-lite"/>
    </source>
</evidence>
<keyword evidence="2 6" id="KW-0812">Transmembrane</keyword>
<keyword evidence="3 6" id="KW-1133">Transmembrane helix</keyword>
<feature type="compositionally biased region" description="Basic and acidic residues" evidence="5">
    <location>
        <begin position="267"/>
        <end position="304"/>
    </location>
</feature>
<sequence>MHSNGVTHRTTLQSTVVFTTTDSQGHTTTTVPPTFTETIVSTNSQGVPMTVTEVVANPTLSSEDDTVHSSSFFREKGAVAGVFLIVGLAATSICLFIFFLVRRRRRTRKLDHDAAVMAATGFHRSPIDDGDYDDEKSPRRRTFGSDMELSRYSGGHGTASSLPSATRPPSAYMDEPSSGPSEHDGGMAGFDPYAAYVAEGPAAYRPRAYSPGPGLIGNAEGVRPGHSASYSAGSTEPLLGMNRTPSGGPFDDFREPTPPLAPPPRNPQREADRIRRESLDAEREPYRDEPERDSWGSAPSDERLNPSMQDRLKSAGSIKDNEDYSRPVLEVRNVPDTDGTK</sequence>
<feature type="transmembrane region" description="Helical" evidence="6">
    <location>
        <begin position="78"/>
        <end position="101"/>
    </location>
</feature>
<evidence type="ECO:0000256" key="1">
    <source>
        <dbReference type="ARBA" id="ARBA00004167"/>
    </source>
</evidence>
<feature type="compositionally biased region" description="Pro residues" evidence="5">
    <location>
        <begin position="256"/>
        <end position="266"/>
    </location>
</feature>
<name>A0A5C3NIM2_9AGAM</name>
<dbReference type="OrthoDB" id="3256702at2759"/>
<evidence type="ECO:0000313" key="8">
    <source>
        <dbReference type="Proteomes" id="UP000305948"/>
    </source>
</evidence>
<dbReference type="GO" id="GO:0016020">
    <property type="term" value="C:membrane"/>
    <property type="evidence" value="ECO:0007669"/>
    <property type="project" value="UniProtKB-SubCell"/>
</dbReference>
<evidence type="ECO:0000256" key="4">
    <source>
        <dbReference type="ARBA" id="ARBA00023136"/>
    </source>
</evidence>
<evidence type="ECO:0000313" key="7">
    <source>
        <dbReference type="EMBL" id="TFK57110.1"/>
    </source>
</evidence>
<gene>
    <name evidence="7" type="ORF">OE88DRAFT_1722117</name>
</gene>
<protein>
    <submittedName>
        <fullName evidence="7">Uncharacterized protein</fullName>
    </submittedName>
</protein>
<evidence type="ECO:0000256" key="3">
    <source>
        <dbReference type="ARBA" id="ARBA00022989"/>
    </source>
</evidence>
<evidence type="ECO:0000256" key="6">
    <source>
        <dbReference type="SAM" id="Phobius"/>
    </source>
</evidence>
<keyword evidence="8" id="KW-1185">Reference proteome</keyword>
<comment type="subcellular location">
    <subcellularLocation>
        <location evidence="1">Membrane</location>
        <topology evidence="1">Single-pass membrane protein</topology>
    </subcellularLocation>
</comment>
<dbReference type="PANTHER" id="PTHR15549">
    <property type="entry name" value="PAIRED IMMUNOGLOBULIN-LIKE TYPE 2 RECEPTOR"/>
    <property type="match status" value="1"/>
</dbReference>
<evidence type="ECO:0000256" key="2">
    <source>
        <dbReference type="ARBA" id="ARBA00022692"/>
    </source>
</evidence>
<dbReference type="GO" id="GO:0071944">
    <property type="term" value="C:cell periphery"/>
    <property type="evidence" value="ECO:0007669"/>
    <property type="project" value="UniProtKB-ARBA"/>
</dbReference>
<dbReference type="EMBL" id="ML213503">
    <property type="protein sequence ID" value="TFK57110.1"/>
    <property type="molecule type" value="Genomic_DNA"/>
</dbReference>
<keyword evidence="4 6" id="KW-0472">Membrane</keyword>
<organism evidence="7 8">
    <name type="scientific">Heliocybe sulcata</name>
    <dbReference type="NCBI Taxonomy" id="5364"/>
    <lineage>
        <taxon>Eukaryota</taxon>
        <taxon>Fungi</taxon>
        <taxon>Dikarya</taxon>
        <taxon>Basidiomycota</taxon>
        <taxon>Agaricomycotina</taxon>
        <taxon>Agaricomycetes</taxon>
        <taxon>Gloeophyllales</taxon>
        <taxon>Gloeophyllaceae</taxon>
        <taxon>Heliocybe</taxon>
    </lineage>
</organism>
<dbReference type="AlphaFoldDB" id="A0A5C3NIM2"/>
<dbReference type="STRING" id="5364.A0A5C3NIM2"/>